<dbReference type="GO" id="GO:0047693">
    <property type="term" value="F:ATP diphosphatase activity"/>
    <property type="evidence" value="ECO:0007669"/>
    <property type="project" value="UniProtKB-EC"/>
</dbReference>
<evidence type="ECO:0000256" key="2">
    <source>
        <dbReference type="ARBA" id="ARBA00061115"/>
    </source>
</evidence>
<evidence type="ECO:0000313" key="7">
    <source>
        <dbReference type="Proteomes" id="UP000024816"/>
    </source>
</evidence>
<reference evidence="6 7" key="1">
    <citation type="journal article" date="2014" name="Antonie Van Leeuwenhoek">
        <title>Hyphomonas beringensis sp. nov. and Hyphomonas chukchiensis sp. nov., isolated from surface seawater of the Bering Sea and Chukchi Sea.</title>
        <authorList>
            <person name="Li C."/>
            <person name="Lai Q."/>
            <person name="Li G."/>
            <person name="Dong C."/>
            <person name="Wang J."/>
            <person name="Liao Y."/>
            <person name="Shao Z."/>
        </authorList>
    </citation>
    <scope>NUCLEOTIDE SEQUENCE [LARGE SCALE GENOMIC DNA]</scope>
    <source>
        <strain evidence="6 7">VP2</strain>
    </source>
</reference>
<dbReference type="Pfam" id="PF03819">
    <property type="entry name" value="MazG"/>
    <property type="match status" value="2"/>
</dbReference>
<dbReference type="GO" id="GO:0046081">
    <property type="term" value="P:dUTP catabolic process"/>
    <property type="evidence" value="ECO:0007669"/>
    <property type="project" value="TreeGrafter"/>
</dbReference>
<protein>
    <recommendedName>
        <fullName evidence="4">Nucleoside triphosphate pyrophosphohydrolase</fullName>
        <ecNumber evidence="3">3.6.1.8</ecNumber>
    </recommendedName>
</protein>
<dbReference type="CDD" id="cd11528">
    <property type="entry name" value="NTP-PPase_MazG_Nterm"/>
    <property type="match status" value="1"/>
</dbReference>
<dbReference type="STRING" id="1280952.HJA_17233"/>
<dbReference type="InterPro" id="IPR048011">
    <property type="entry name" value="NTP-PPase_MazG-like_C"/>
</dbReference>
<dbReference type="CDD" id="cd11529">
    <property type="entry name" value="NTP-PPase_MazG_Cterm"/>
    <property type="match status" value="1"/>
</dbReference>
<gene>
    <name evidence="6" type="ORF">HJA_17233</name>
</gene>
<dbReference type="eggNOG" id="COG3956">
    <property type="taxonomic scope" value="Bacteria"/>
</dbReference>
<dbReference type="Gene3D" id="1.10.287.1080">
    <property type="entry name" value="MazG-like"/>
    <property type="match status" value="2"/>
</dbReference>
<dbReference type="GO" id="GO:0006203">
    <property type="term" value="P:dGTP catabolic process"/>
    <property type="evidence" value="ECO:0007669"/>
    <property type="project" value="TreeGrafter"/>
</dbReference>
<feature type="domain" description="NTP pyrophosphohydrolase MazG-like" evidence="5">
    <location>
        <begin position="39"/>
        <end position="112"/>
    </location>
</feature>
<evidence type="ECO:0000256" key="3">
    <source>
        <dbReference type="ARBA" id="ARBA00066372"/>
    </source>
</evidence>
<dbReference type="PANTHER" id="PTHR30522:SF0">
    <property type="entry name" value="NUCLEOSIDE TRIPHOSPHATE PYROPHOSPHOHYDROLASE"/>
    <property type="match status" value="1"/>
</dbReference>
<comment type="catalytic activity">
    <reaction evidence="1">
        <text>ATP + H2O = AMP + diphosphate + H(+)</text>
        <dbReference type="Rhea" id="RHEA:14245"/>
        <dbReference type="ChEBI" id="CHEBI:15377"/>
        <dbReference type="ChEBI" id="CHEBI:15378"/>
        <dbReference type="ChEBI" id="CHEBI:30616"/>
        <dbReference type="ChEBI" id="CHEBI:33019"/>
        <dbReference type="ChEBI" id="CHEBI:456215"/>
        <dbReference type="EC" id="3.6.1.8"/>
    </reaction>
</comment>
<name>A0A059F6D4_9PROT</name>
<dbReference type="GO" id="GO:0046047">
    <property type="term" value="P:TTP catabolic process"/>
    <property type="evidence" value="ECO:0007669"/>
    <property type="project" value="TreeGrafter"/>
</dbReference>
<dbReference type="InterPro" id="IPR011551">
    <property type="entry name" value="NTP_PyrPHydrolase_MazG"/>
</dbReference>
<feature type="domain" description="NTP pyrophosphohydrolase MazG-like" evidence="5">
    <location>
        <begin position="182"/>
        <end position="240"/>
    </location>
</feature>
<evidence type="ECO:0000256" key="4">
    <source>
        <dbReference type="ARBA" id="ARBA00074799"/>
    </source>
</evidence>
<comment type="caution">
    <text evidence="6">The sequence shown here is derived from an EMBL/GenBank/DDBJ whole genome shotgun (WGS) entry which is preliminary data.</text>
</comment>
<proteinExistence type="inferred from homology"/>
<dbReference type="FunFam" id="1.10.287.1080:FF:000001">
    <property type="entry name" value="Nucleoside triphosphate pyrophosphohydrolase"/>
    <property type="match status" value="1"/>
</dbReference>
<dbReference type="GO" id="GO:0046061">
    <property type="term" value="P:dATP catabolic process"/>
    <property type="evidence" value="ECO:0007669"/>
    <property type="project" value="TreeGrafter"/>
</dbReference>
<evidence type="ECO:0000259" key="5">
    <source>
        <dbReference type="Pfam" id="PF03819"/>
    </source>
</evidence>
<sequence length="277" mass="31003">MDHSDTSRHQRAAGEFVRLLEIMDRLRDPEGGCPWDLEQTFHTIAPYTIEEAYEVADAIERDDKSDLREELGDLLFQVAFHSRMAAEEGAFEAADVAKAINDKMIRRHPHVFEASDDRSSDEQVIAWEVVKAKEREAKAKGKAPASALDGVALSLPALLRAEKLQKRAARTGFDWTEADQIFDKLEEETAEVKDAIASGDPAAVQDEIGDLLFVVANLARRLSVDPEVALRQANAKFERRFRAMEQMAGQHDQAFDQLDLEAQEGLWQAVKKTEVSG</sequence>
<dbReference type="GO" id="GO:0046076">
    <property type="term" value="P:dTTP catabolic process"/>
    <property type="evidence" value="ECO:0007669"/>
    <property type="project" value="TreeGrafter"/>
</dbReference>
<dbReference type="OrthoDB" id="9808939at2"/>
<dbReference type="GO" id="GO:0006950">
    <property type="term" value="P:response to stress"/>
    <property type="evidence" value="ECO:0007669"/>
    <property type="project" value="UniProtKB-ARBA"/>
</dbReference>
<dbReference type="RefSeq" id="WP_081814794.1">
    <property type="nucleotide sequence ID" value="NZ_ARYJ01000020.1"/>
</dbReference>
<dbReference type="PANTHER" id="PTHR30522">
    <property type="entry name" value="NUCLEOSIDE TRIPHOSPHATE PYROPHOSPHOHYDROLASE"/>
    <property type="match status" value="1"/>
</dbReference>
<dbReference type="EC" id="3.6.1.8" evidence="3"/>
<dbReference type="SUPFAM" id="SSF101386">
    <property type="entry name" value="all-alpha NTP pyrophosphatases"/>
    <property type="match status" value="2"/>
</dbReference>
<evidence type="ECO:0000256" key="1">
    <source>
        <dbReference type="ARBA" id="ARBA00052141"/>
    </source>
</evidence>
<comment type="similarity">
    <text evidence="2">Belongs to the nucleoside triphosphate pyrophosphohydrolase family.</text>
</comment>
<dbReference type="EMBL" id="ARYJ01000020">
    <property type="protein sequence ID" value="KCZ83300.1"/>
    <property type="molecule type" value="Genomic_DNA"/>
</dbReference>
<organism evidence="6 7">
    <name type="scientific">Hyphomonas jannaschiana VP2</name>
    <dbReference type="NCBI Taxonomy" id="1280952"/>
    <lineage>
        <taxon>Bacteria</taxon>
        <taxon>Pseudomonadati</taxon>
        <taxon>Pseudomonadota</taxon>
        <taxon>Alphaproteobacteria</taxon>
        <taxon>Hyphomonadales</taxon>
        <taxon>Hyphomonadaceae</taxon>
        <taxon>Hyphomonas</taxon>
    </lineage>
</organism>
<dbReference type="FunFam" id="1.10.287.1080:FF:000003">
    <property type="entry name" value="Nucleoside triphosphate pyrophosphohydrolase"/>
    <property type="match status" value="1"/>
</dbReference>
<dbReference type="InterPro" id="IPR004518">
    <property type="entry name" value="MazG-like_dom"/>
</dbReference>
<evidence type="ECO:0000313" key="6">
    <source>
        <dbReference type="EMBL" id="KCZ83300.1"/>
    </source>
</evidence>
<dbReference type="Proteomes" id="UP000024816">
    <property type="component" value="Unassembled WGS sequence"/>
</dbReference>
<dbReference type="GO" id="GO:0046052">
    <property type="term" value="P:UTP catabolic process"/>
    <property type="evidence" value="ECO:0007669"/>
    <property type="project" value="TreeGrafter"/>
</dbReference>
<accession>A0A059F6D4</accession>
<dbReference type="NCBIfam" id="TIGR00444">
    <property type="entry name" value="mazG"/>
    <property type="match status" value="1"/>
</dbReference>
<dbReference type="PATRIC" id="fig|1280952.3.peg.3446"/>
<dbReference type="NCBIfam" id="NF007113">
    <property type="entry name" value="PRK09562.1"/>
    <property type="match status" value="1"/>
</dbReference>
<dbReference type="InterPro" id="IPR048015">
    <property type="entry name" value="NTP-PPase_MazG-like_N"/>
</dbReference>
<dbReference type="AlphaFoldDB" id="A0A059F6D4"/>
<keyword evidence="7" id="KW-1185">Reference proteome</keyword>